<comment type="pathway">
    <text evidence="2">Cofactor biosynthesis; tetrahydrofolate biosynthesis; 7,8-dihydrofolate from 2-amino-4-hydroxy-6-hydroxymethyl-7,8-dihydropteridine diphosphate and 4-aminobenzoate: step 2/2.</text>
</comment>
<dbReference type="PROSITE" id="PS01011">
    <property type="entry name" value="FOLYLPOLYGLU_SYNT_1"/>
    <property type="match status" value="1"/>
</dbReference>
<dbReference type="InterPro" id="IPR013221">
    <property type="entry name" value="Mur_ligase_cen"/>
</dbReference>
<dbReference type="Proteomes" id="UP000523079">
    <property type="component" value="Unassembled WGS sequence"/>
</dbReference>
<dbReference type="GO" id="GO:0046872">
    <property type="term" value="F:metal ion binding"/>
    <property type="evidence" value="ECO:0007669"/>
    <property type="project" value="UniProtKB-KW"/>
</dbReference>
<feature type="compositionally biased region" description="Basic and acidic residues" evidence="18">
    <location>
        <begin position="556"/>
        <end position="602"/>
    </location>
</feature>
<dbReference type="AlphaFoldDB" id="A0A7W3P7J4"/>
<keyword evidence="14" id="KW-0289">Folate biosynthesis</keyword>
<keyword evidence="13" id="KW-0460">Magnesium</keyword>
<feature type="domain" description="Mur ligase C-terminal" evidence="19">
    <location>
        <begin position="318"/>
        <end position="444"/>
    </location>
</feature>
<dbReference type="GO" id="GO:0004326">
    <property type="term" value="F:tetrahydrofolylpolyglutamate synthase activity"/>
    <property type="evidence" value="ECO:0007669"/>
    <property type="project" value="UniProtKB-EC"/>
</dbReference>
<reference evidence="21 22" key="1">
    <citation type="submission" date="2020-07" db="EMBL/GenBank/DDBJ databases">
        <title>Sequencing the genomes of 1000 actinobacteria strains.</title>
        <authorList>
            <person name="Klenk H.-P."/>
        </authorList>
    </citation>
    <scope>NUCLEOTIDE SEQUENCE [LARGE SCALE GENOMIC DNA]</scope>
    <source>
        <strain evidence="21 22">DSM 100723</strain>
    </source>
</reference>
<keyword evidence="11" id="KW-0547">Nucleotide-binding</keyword>
<dbReference type="NCBIfam" id="TIGR01499">
    <property type="entry name" value="folC"/>
    <property type="match status" value="1"/>
</dbReference>
<comment type="caution">
    <text evidence="21">The sequence shown here is derived from an EMBL/GenBank/DDBJ whole genome shotgun (WGS) entry which is preliminary data.</text>
</comment>
<evidence type="ECO:0000313" key="22">
    <source>
        <dbReference type="Proteomes" id="UP000523079"/>
    </source>
</evidence>
<dbReference type="InterPro" id="IPR001645">
    <property type="entry name" value="Folylpolyglutamate_synth"/>
</dbReference>
<dbReference type="FunFam" id="3.40.1190.10:FF:000004">
    <property type="entry name" value="Dihydrofolate synthase/folylpolyglutamate synthase"/>
    <property type="match status" value="1"/>
</dbReference>
<evidence type="ECO:0000256" key="18">
    <source>
        <dbReference type="SAM" id="MobiDB-lite"/>
    </source>
</evidence>
<evidence type="ECO:0000256" key="4">
    <source>
        <dbReference type="ARBA" id="ARBA00008276"/>
    </source>
</evidence>
<dbReference type="EC" id="6.3.2.12" evidence="6"/>
<dbReference type="GO" id="GO:0046656">
    <property type="term" value="P:folic acid biosynthetic process"/>
    <property type="evidence" value="ECO:0007669"/>
    <property type="project" value="UniProtKB-KW"/>
</dbReference>
<comment type="catalytic activity">
    <reaction evidence="17">
        <text>7,8-dihydropteroate + L-glutamate + ATP = 7,8-dihydrofolate + ADP + phosphate + H(+)</text>
        <dbReference type="Rhea" id="RHEA:23584"/>
        <dbReference type="ChEBI" id="CHEBI:15378"/>
        <dbReference type="ChEBI" id="CHEBI:17839"/>
        <dbReference type="ChEBI" id="CHEBI:29985"/>
        <dbReference type="ChEBI" id="CHEBI:30616"/>
        <dbReference type="ChEBI" id="CHEBI:43474"/>
        <dbReference type="ChEBI" id="CHEBI:57451"/>
        <dbReference type="ChEBI" id="CHEBI:456216"/>
        <dbReference type="EC" id="6.3.2.12"/>
    </reaction>
</comment>
<evidence type="ECO:0000256" key="11">
    <source>
        <dbReference type="ARBA" id="ARBA00022741"/>
    </source>
</evidence>
<dbReference type="SUPFAM" id="SSF53244">
    <property type="entry name" value="MurD-like peptide ligases, peptide-binding domain"/>
    <property type="match status" value="1"/>
</dbReference>
<evidence type="ECO:0000256" key="5">
    <source>
        <dbReference type="ARBA" id="ARBA00011245"/>
    </source>
</evidence>
<feature type="compositionally biased region" description="Acidic residues" evidence="18">
    <location>
        <begin position="546"/>
        <end position="555"/>
    </location>
</feature>
<comment type="pathway">
    <text evidence="3">Cofactor biosynthesis; tetrahydrofolylpolyglutamate biosynthesis.</text>
</comment>
<dbReference type="SUPFAM" id="SSF53623">
    <property type="entry name" value="MurD-like peptide ligases, catalytic domain"/>
    <property type="match status" value="1"/>
</dbReference>
<feature type="domain" description="Mur ligase central" evidence="20">
    <location>
        <begin position="64"/>
        <end position="293"/>
    </location>
</feature>
<proteinExistence type="inferred from homology"/>
<evidence type="ECO:0000259" key="19">
    <source>
        <dbReference type="Pfam" id="PF02875"/>
    </source>
</evidence>
<dbReference type="InterPro" id="IPR018109">
    <property type="entry name" value="Folylpolyglutamate_synth_CS"/>
</dbReference>
<dbReference type="Gene3D" id="3.40.1190.10">
    <property type="entry name" value="Mur-like, catalytic domain"/>
    <property type="match status" value="1"/>
</dbReference>
<evidence type="ECO:0000256" key="6">
    <source>
        <dbReference type="ARBA" id="ARBA00013023"/>
    </source>
</evidence>
<evidence type="ECO:0000259" key="20">
    <source>
        <dbReference type="Pfam" id="PF08245"/>
    </source>
</evidence>
<dbReference type="Pfam" id="PF02875">
    <property type="entry name" value="Mur_ligase_C"/>
    <property type="match status" value="1"/>
</dbReference>
<dbReference type="PANTHER" id="PTHR11136">
    <property type="entry name" value="FOLYLPOLYGLUTAMATE SYNTHASE-RELATED"/>
    <property type="match status" value="1"/>
</dbReference>
<dbReference type="GO" id="GO:0005524">
    <property type="term" value="F:ATP binding"/>
    <property type="evidence" value="ECO:0007669"/>
    <property type="project" value="UniProtKB-KW"/>
</dbReference>
<evidence type="ECO:0000313" key="21">
    <source>
        <dbReference type="EMBL" id="MBA8796017.1"/>
    </source>
</evidence>
<evidence type="ECO:0000256" key="12">
    <source>
        <dbReference type="ARBA" id="ARBA00022840"/>
    </source>
</evidence>
<evidence type="ECO:0000256" key="2">
    <source>
        <dbReference type="ARBA" id="ARBA00004799"/>
    </source>
</evidence>
<accession>A0A7W3P7J4</accession>
<gene>
    <name evidence="21" type="ORF">FHX74_003658</name>
</gene>
<evidence type="ECO:0000256" key="15">
    <source>
        <dbReference type="ARBA" id="ARBA00030592"/>
    </source>
</evidence>
<comment type="subunit">
    <text evidence="5">Monomer.</text>
</comment>
<feature type="compositionally biased region" description="Acidic residues" evidence="18">
    <location>
        <begin position="501"/>
        <end position="535"/>
    </location>
</feature>
<evidence type="ECO:0000256" key="7">
    <source>
        <dbReference type="ARBA" id="ARBA00013025"/>
    </source>
</evidence>
<dbReference type="GO" id="GO:0005737">
    <property type="term" value="C:cytoplasm"/>
    <property type="evidence" value="ECO:0007669"/>
    <property type="project" value="TreeGrafter"/>
</dbReference>
<evidence type="ECO:0000256" key="9">
    <source>
        <dbReference type="ARBA" id="ARBA00022598"/>
    </source>
</evidence>
<evidence type="ECO:0000256" key="3">
    <source>
        <dbReference type="ARBA" id="ARBA00005150"/>
    </source>
</evidence>
<feature type="region of interest" description="Disordered" evidence="18">
    <location>
        <begin position="487"/>
        <end position="602"/>
    </location>
</feature>
<evidence type="ECO:0000256" key="16">
    <source>
        <dbReference type="ARBA" id="ARBA00047493"/>
    </source>
</evidence>
<evidence type="ECO:0000256" key="10">
    <source>
        <dbReference type="ARBA" id="ARBA00022723"/>
    </source>
</evidence>
<comment type="cofactor">
    <cofactor evidence="1">
        <name>Mg(2+)</name>
        <dbReference type="ChEBI" id="CHEBI:18420"/>
    </cofactor>
</comment>
<name>A0A7W3P7J4_9ACTN</name>
<dbReference type="Gene3D" id="3.90.190.20">
    <property type="entry name" value="Mur ligase, C-terminal domain"/>
    <property type="match status" value="1"/>
</dbReference>
<evidence type="ECO:0000256" key="8">
    <source>
        <dbReference type="ARBA" id="ARBA00019357"/>
    </source>
</evidence>
<evidence type="ECO:0000256" key="14">
    <source>
        <dbReference type="ARBA" id="ARBA00022909"/>
    </source>
</evidence>
<evidence type="ECO:0000256" key="1">
    <source>
        <dbReference type="ARBA" id="ARBA00001946"/>
    </source>
</evidence>
<dbReference type="InterPro" id="IPR004101">
    <property type="entry name" value="Mur_ligase_C"/>
</dbReference>
<keyword evidence="22" id="KW-1185">Reference proteome</keyword>
<keyword evidence="9 21" id="KW-0436">Ligase</keyword>
<comment type="catalytic activity">
    <reaction evidence="16">
        <text>(6S)-5,6,7,8-tetrahydrofolyl-(gamma-L-Glu)(n) + L-glutamate + ATP = (6S)-5,6,7,8-tetrahydrofolyl-(gamma-L-Glu)(n+1) + ADP + phosphate + H(+)</text>
        <dbReference type="Rhea" id="RHEA:10580"/>
        <dbReference type="Rhea" id="RHEA-COMP:14738"/>
        <dbReference type="Rhea" id="RHEA-COMP:14740"/>
        <dbReference type="ChEBI" id="CHEBI:15378"/>
        <dbReference type="ChEBI" id="CHEBI:29985"/>
        <dbReference type="ChEBI" id="CHEBI:30616"/>
        <dbReference type="ChEBI" id="CHEBI:43474"/>
        <dbReference type="ChEBI" id="CHEBI:141005"/>
        <dbReference type="ChEBI" id="CHEBI:456216"/>
        <dbReference type="EC" id="6.3.2.17"/>
    </reaction>
</comment>
<dbReference type="EC" id="6.3.2.17" evidence="7"/>
<keyword evidence="10" id="KW-0479">Metal-binding</keyword>
<organism evidence="21 22">
    <name type="scientific">Microlunatus kandeliicorticis</name>
    <dbReference type="NCBI Taxonomy" id="1759536"/>
    <lineage>
        <taxon>Bacteria</taxon>
        <taxon>Bacillati</taxon>
        <taxon>Actinomycetota</taxon>
        <taxon>Actinomycetes</taxon>
        <taxon>Propionibacteriales</taxon>
        <taxon>Propionibacteriaceae</taxon>
        <taxon>Microlunatus</taxon>
    </lineage>
</organism>
<dbReference type="GO" id="GO:0008841">
    <property type="term" value="F:dihydrofolate synthase activity"/>
    <property type="evidence" value="ECO:0007669"/>
    <property type="project" value="UniProtKB-EC"/>
</dbReference>
<sequence>MSELSGSPSPSSSASPADDAAHAELVAALTARWPEHRVARGLGRIQALCELLGDPQHSYPVIAITGTNGKGSTGAMIESLLRASGLRTGRFSSPHLMDVTERIEIDGAPISREDFARTWDDIEPYVRMVDERAIDGVSMTFFEIVTGMAFAAFADAPVDVAIMEVGMGGTWDATNVADAAVAVITPIDLDHTHLLGDTVAEIAAEKAGIIKPGANAVLAGQDPEAATVLLQRCADVGALVHREGLEFGVLDRRVAVGGQMLRLNAAEGPVDEVFLPLFGAHQAANAAQALAAAEAFLGMKAINPDLVREGFAQVRVPGRLEIVRRSPPVLLDAAHNPHGATAAAAAIEESFAFSPLVGVIAAMRDKDAEGMLRIWEPLLNQVVITRVASTERGTPAEELGELAEGIFGAGRVEVVPRLDDAIERAVTIAENDAAESPGVLITGSVVAVGEARTLLVGAGEDRRPVEEDEQPDRAELADFAEVRAVDGVDGPDAFGARSFDGYDDTVDGPDDEGYDEGYEDEDDEDELDDEDDDGEKDLSYGPEYGEQFDEDELTEDDRRLLDEIGARDYTDSDGTARDDHGPDHGPDRGRDAGPDHGRGGSV</sequence>
<dbReference type="PANTHER" id="PTHR11136:SF0">
    <property type="entry name" value="DIHYDROFOLATE SYNTHETASE-RELATED"/>
    <property type="match status" value="1"/>
</dbReference>
<dbReference type="EMBL" id="JACGWT010000006">
    <property type="protein sequence ID" value="MBA8796017.1"/>
    <property type="molecule type" value="Genomic_DNA"/>
</dbReference>
<protein>
    <recommendedName>
        <fullName evidence="8">Dihydrofolate synthase/folylpolyglutamate synthase</fullName>
        <ecNumber evidence="6">6.3.2.12</ecNumber>
        <ecNumber evidence="7">6.3.2.17</ecNumber>
    </recommendedName>
    <alternativeName>
        <fullName evidence="15">Tetrahydrofolylpolyglutamate synthase</fullName>
    </alternativeName>
</protein>
<dbReference type="InterPro" id="IPR036615">
    <property type="entry name" value="Mur_ligase_C_dom_sf"/>
</dbReference>
<evidence type="ECO:0000256" key="17">
    <source>
        <dbReference type="ARBA" id="ARBA00049161"/>
    </source>
</evidence>
<evidence type="ECO:0000256" key="13">
    <source>
        <dbReference type="ARBA" id="ARBA00022842"/>
    </source>
</evidence>
<dbReference type="Pfam" id="PF08245">
    <property type="entry name" value="Mur_ligase_M"/>
    <property type="match status" value="1"/>
</dbReference>
<keyword evidence="12" id="KW-0067">ATP-binding</keyword>
<dbReference type="InterPro" id="IPR036565">
    <property type="entry name" value="Mur-like_cat_sf"/>
</dbReference>
<comment type="similarity">
    <text evidence="4">Belongs to the folylpolyglutamate synthase family.</text>
</comment>